<comment type="caution">
    <text evidence="1">The sequence shown here is derived from an EMBL/GenBank/DDBJ whole genome shotgun (WGS) entry which is preliminary data.</text>
</comment>
<dbReference type="AlphaFoldDB" id="A0A645DBI4"/>
<sequence>MDLLKHKWILPLLECINAQPNIVIADFISKLDALTKKYETTFATVEQEIAKTEQSLIGMLDELTGSEFDMHGLQEFKKLIGGK</sequence>
<dbReference type="EMBL" id="VSSQ01034385">
    <property type="protein sequence ID" value="MPM86313.1"/>
    <property type="molecule type" value="Genomic_DNA"/>
</dbReference>
<evidence type="ECO:0000313" key="1">
    <source>
        <dbReference type="EMBL" id="MPM86313.1"/>
    </source>
</evidence>
<gene>
    <name evidence="1" type="ORF">SDC9_133402</name>
</gene>
<protein>
    <submittedName>
        <fullName evidence="1">Uncharacterized protein</fullName>
    </submittedName>
</protein>
<accession>A0A645DBI4</accession>
<name>A0A645DBI4_9ZZZZ</name>
<reference evidence="1" key="1">
    <citation type="submission" date="2019-08" db="EMBL/GenBank/DDBJ databases">
        <authorList>
            <person name="Kucharzyk K."/>
            <person name="Murdoch R.W."/>
            <person name="Higgins S."/>
            <person name="Loffler F."/>
        </authorList>
    </citation>
    <scope>NUCLEOTIDE SEQUENCE</scope>
</reference>
<organism evidence="1">
    <name type="scientific">bioreactor metagenome</name>
    <dbReference type="NCBI Taxonomy" id="1076179"/>
    <lineage>
        <taxon>unclassified sequences</taxon>
        <taxon>metagenomes</taxon>
        <taxon>ecological metagenomes</taxon>
    </lineage>
</organism>
<proteinExistence type="predicted"/>